<proteinExistence type="predicted"/>
<evidence type="ECO:0000313" key="4">
    <source>
        <dbReference type="Proteomes" id="UP001208689"/>
    </source>
</evidence>
<reference evidence="3" key="1">
    <citation type="submission" date="2022-09" db="EMBL/GenBank/DDBJ databases">
        <title>Actin cytoskeleton and complex cell architecture in an #Asgard archaeon.</title>
        <authorList>
            <person name="Ponce Toledo R.I."/>
            <person name="Schleper C."/>
            <person name="Rodrigues Oliveira T."/>
            <person name="Wollweber F."/>
            <person name="Xu J."/>
            <person name="Rittmann S."/>
            <person name="Klingl A."/>
            <person name="Pilhofer M."/>
        </authorList>
    </citation>
    <scope>NUCLEOTIDE SEQUENCE</scope>
    <source>
        <strain evidence="3">B-35</strain>
    </source>
</reference>
<protein>
    <recommendedName>
        <fullName evidence="2">Histidine kinase domain-containing protein</fullName>
    </recommendedName>
</protein>
<organism evidence="3 4">
    <name type="scientific">Candidatus Lokiarchaeum ossiferum</name>
    <dbReference type="NCBI Taxonomy" id="2951803"/>
    <lineage>
        <taxon>Archaea</taxon>
        <taxon>Promethearchaeati</taxon>
        <taxon>Promethearchaeota</taxon>
        <taxon>Promethearchaeia</taxon>
        <taxon>Promethearchaeales</taxon>
        <taxon>Promethearchaeaceae</taxon>
        <taxon>Candidatus Lokiarchaeum</taxon>
    </lineage>
</organism>
<sequence>MLEEIFNNLPHLLMVLNSERQLIFSNPSLLDFLSLKDYQEILGDRPGEIFKCVHAWENPGGCGTSLNCQYCGAAQALKRAQETKLIAEHECRLSHNADGKIITNYFKVIVYPHNMKNLDFYLFYIEDLSSLKHKEQLEKAFYHDLNNLLTMLQGNIEIFSTNGLTAEQEENFNVINNISNRLIEEIQIQKDLSNVLVNQYSRGYETFFSLPFLLECENLVKFSFARKKVILKRDKSSSNIELSTDKVLLRRTILNLLKNAYEECKMKDIIQIRCFNQDNDVIFWVQSPTLISQSIKNNLFEYGVSTKGKGRGIGLYSSKLFVEQILRGNLSYDSNTEEGTVFRIHIPSYLEK</sequence>
<dbReference type="Proteomes" id="UP001208689">
    <property type="component" value="Chromosome"/>
</dbReference>
<keyword evidence="4" id="KW-1185">Reference proteome</keyword>
<keyword evidence="1" id="KW-0597">Phosphoprotein</keyword>
<dbReference type="PANTHER" id="PTHR43547">
    <property type="entry name" value="TWO-COMPONENT HISTIDINE KINASE"/>
    <property type="match status" value="1"/>
</dbReference>
<dbReference type="Gene3D" id="3.30.565.10">
    <property type="entry name" value="Histidine kinase-like ATPase, C-terminal domain"/>
    <property type="match status" value="1"/>
</dbReference>
<dbReference type="PANTHER" id="PTHR43547:SF2">
    <property type="entry name" value="HYBRID SIGNAL TRANSDUCTION HISTIDINE KINASE C"/>
    <property type="match status" value="1"/>
</dbReference>
<evidence type="ECO:0000259" key="2">
    <source>
        <dbReference type="PROSITE" id="PS50109"/>
    </source>
</evidence>
<feature type="domain" description="Histidine kinase" evidence="2">
    <location>
        <begin position="140"/>
        <end position="350"/>
    </location>
</feature>
<gene>
    <name evidence="3" type="ORF">NEF87_000425</name>
</gene>
<dbReference type="Pfam" id="PF02518">
    <property type="entry name" value="HATPase_c"/>
    <property type="match status" value="1"/>
</dbReference>
<evidence type="ECO:0000313" key="3">
    <source>
        <dbReference type="EMBL" id="UYP44140.1"/>
    </source>
</evidence>
<dbReference type="InterPro" id="IPR005467">
    <property type="entry name" value="His_kinase_dom"/>
</dbReference>
<name>A0ABY6HKT5_9ARCH</name>
<dbReference type="InterPro" id="IPR036890">
    <property type="entry name" value="HATPase_C_sf"/>
</dbReference>
<accession>A0ABY6HKT5</accession>
<dbReference type="EMBL" id="CP104013">
    <property type="protein sequence ID" value="UYP44140.1"/>
    <property type="molecule type" value="Genomic_DNA"/>
</dbReference>
<dbReference type="InterPro" id="IPR003594">
    <property type="entry name" value="HATPase_dom"/>
</dbReference>
<dbReference type="SMART" id="SM00387">
    <property type="entry name" value="HATPase_c"/>
    <property type="match status" value="1"/>
</dbReference>
<evidence type="ECO:0000256" key="1">
    <source>
        <dbReference type="ARBA" id="ARBA00022553"/>
    </source>
</evidence>
<dbReference type="PROSITE" id="PS50109">
    <property type="entry name" value="HIS_KIN"/>
    <property type="match status" value="1"/>
</dbReference>
<dbReference type="SUPFAM" id="SSF55874">
    <property type="entry name" value="ATPase domain of HSP90 chaperone/DNA topoisomerase II/histidine kinase"/>
    <property type="match status" value="1"/>
</dbReference>